<comment type="caution">
    <text evidence="2">The sequence shown here is derived from an EMBL/GenBank/DDBJ whole genome shotgun (WGS) entry which is preliminary data.</text>
</comment>
<accession>A0A0M2UYB5</accession>
<keyword evidence="3" id="KW-1185">Reference proteome</keyword>
<gene>
    <name evidence="2" type="ORF">BROFUL_01808</name>
</gene>
<keyword evidence="1" id="KW-1133">Transmembrane helix</keyword>
<dbReference type="Proteomes" id="UP000034954">
    <property type="component" value="Unassembled WGS sequence"/>
</dbReference>
<dbReference type="EMBL" id="LAQJ01000189">
    <property type="protein sequence ID" value="KKO19469.1"/>
    <property type="molecule type" value="Genomic_DNA"/>
</dbReference>
<sequence>MKNLYHWGFAGIVCSAMIGFATPIFAEEAMPLSATSEEAR</sequence>
<evidence type="ECO:0000313" key="2">
    <source>
        <dbReference type="EMBL" id="KKO19469.1"/>
    </source>
</evidence>
<reference evidence="2 3" key="1">
    <citation type="journal article" date="2013" name="BMC Microbiol.">
        <title>Identification of the type II cytochrome c maturation pathway in anammox bacteria by comparative genomics.</title>
        <authorList>
            <person name="Ferousi C."/>
            <person name="Speth D.R."/>
            <person name="Reimann J."/>
            <person name="Op den Camp H.J."/>
            <person name="Allen J.W."/>
            <person name="Keltjens J.T."/>
            <person name="Jetten M.S."/>
        </authorList>
    </citation>
    <scope>NUCLEOTIDE SEQUENCE [LARGE SCALE GENOMIC DNA]</scope>
    <source>
        <strain evidence="2">RU1</strain>
    </source>
</reference>
<dbReference type="AlphaFoldDB" id="A0A0M2UYB5"/>
<keyword evidence="1" id="KW-0472">Membrane</keyword>
<name>A0A0M2UYB5_9BACT</name>
<proteinExistence type="predicted"/>
<organism evidence="2 3">
    <name type="scientific">Candidatus Brocadia fulgida</name>
    <dbReference type="NCBI Taxonomy" id="380242"/>
    <lineage>
        <taxon>Bacteria</taxon>
        <taxon>Pseudomonadati</taxon>
        <taxon>Planctomycetota</taxon>
        <taxon>Candidatus Brocadiia</taxon>
        <taxon>Candidatus Brocadiales</taxon>
        <taxon>Candidatus Brocadiaceae</taxon>
        <taxon>Candidatus Brocadia</taxon>
    </lineage>
</organism>
<evidence type="ECO:0000256" key="1">
    <source>
        <dbReference type="SAM" id="Phobius"/>
    </source>
</evidence>
<evidence type="ECO:0000313" key="3">
    <source>
        <dbReference type="Proteomes" id="UP000034954"/>
    </source>
</evidence>
<feature type="transmembrane region" description="Helical" evidence="1">
    <location>
        <begin position="7"/>
        <end position="26"/>
    </location>
</feature>
<protein>
    <submittedName>
        <fullName evidence="2">Uncharacterized protein</fullName>
    </submittedName>
</protein>
<keyword evidence="1" id="KW-0812">Transmembrane</keyword>